<dbReference type="InterPro" id="IPR016181">
    <property type="entry name" value="Acyl_CoA_acyltransferase"/>
</dbReference>
<evidence type="ECO:0000259" key="3">
    <source>
        <dbReference type="PROSITE" id="PS51186"/>
    </source>
</evidence>
<gene>
    <name evidence="4" type="ORF">KIH74_07210</name>
</gene>
<keyword evidence="1 4" id="KW-0808">Transferase</keyword>
<dbReference type="EC" id="2.3.1.-" evidence="4"/>
<dbReference type="InterPro" id="IPR013653">
    <property type="entry name" value="GCN5-like_dom"/>
</dbReference>
<name>A0ABS5TC99_9ACTN</name>
<dbReference type="InterPro" id="IPR050680">
    <property type="entry name" value="YpeA/RimI_acetyltransf"/>
</dbReference>
<dbReference type="PROSITE" id="PS51186">
    <property type="entry name" value="GNAT"/>
    <property type="match status" value="1"/>
</dbReference>
<dbReference type="PANTHER" id="PTHR43420:SF3">
    <property type="entry name" value="N-ACETYLTRANSFERASE DOMAIN-CONTAINING PROTEIN"/>
    <property type="match status" value="1"/>
</dbReference>
<keyword evidence="2 4" id="KW-0012">Acyltransferase</keyword>
<dbReference type="CDD" id="cd04301">
    <property type="entry name" value="NAT_SF"/>
    <property type="match status" value="1"/>
</dbReference>
<evidence type="ECO:0000256" key="1">
    <source>
        <dbReference type="ARBA" id="ARBA00022679"/>
    </source>
</evidence>
<dbReference type="SUPFAM" id="SSF55729">
    <property type="entry name" value="Acyl-CoA N-acyltransferases (Nat)"/>
    <property type="match status" value="1"/>
</dbReference>
<evidence type="ECO:0000313" key="4">
    <source>
        <dbReference type="EMBL" id="MBT0768709.1"/>
    </source>
</evidence>
<protein>
    <submittedName>
        <fullName evidence="4">GNAT family N-acetyltransferase</fullName>
        <ecNumber evidence="4">2.3.1.-</ecNumber>
    </submittedName>
</protein>
<comment type="caution">
    <text evidence="4">The sequence shown here is derived from an EMBL/GenBank/DDBJ whole genome shotgun (WGS) entry which is preliminary data.</text>
</comment>
<dbReference type="RefSeq" id="WP_214155002.1">
    <property type="nucleotide sequence ID" value="NZ_JAHBAY010000002.1"/>
</dbReference>
<dbReference type="EMBL" id="JAHBAY010000002">
    <property type="protein sequence ID" value="MBT0768709.1"/>
    <property type="molecule type" value="Genomic_DNA"/>
</dbReference>
<evidence type="ECO:0000256" key="2">
    <source>
        <dbReference type="ARBA" id="ARBA00023315"/>
    </source>
</evidence>
<sequence>MTQPVPFLAPPVLDHLSWHSLNGPHAHLAEVHGRARRYHPDFAAYSALHPDRDARAWRDLATLAGPGVEVVLAGAPFTPPPGWVVSRVGNAVQLVADASPGRPDSEAVLLGPDHAPEIAALIERTRPGPWRPRTVELGRYLGIRRHGQLVAMAGERVRVPGWTEISAVCTDPAFRGQGLAARLVSAVVHSIRARGDEVLLHTGVDNAPARRLYERLGFRVRRETVFLRLVTPS</sequence>
<evidence type="ECO:0000313" key="5">
    <source>
        <dbReference type="Proteomes" id="UP001197247"/>
    </source>
</evidence>
<accession>A0ABS5TC99</accession>
<dbReference type="PANTHER" id="PTHR43420">
    <property type="entry name" value="ACETYLTRANSFERASE"/>
    <property type="match status" value="1"/>
</dbReference>
<feature type="domain" description="N-acetyltransferase" evidence="3">
    <location>
        <begin position="105"/>
        <end position="233"/>
    </location>
</feature>
<dbReference type="GO" id="GO:0016746">
    <property type="term" value="F:acyltransferase activity"/>
    <property type="evidence" value="ECO:0007669"/>
    <property type="project" value="UniProtKB-KW"/>
</dbReference>
<dbReference type="InterPro" id="IPR000182">
    <property type="entry name" value="GNAT_dom"/>
</dbReference>
<keyword evidence="5" id="KW-1185">Reference proteome</keyword>
<dbReference type="Pfam" id="PF08445">
    <property type="entry name" value="FR47"/>
    <property type="match status" value="1"/>
</dbReference>
<reference evidence="4 5" key="1">
    <citation type="submission" date="2021-05" db="EMBL/GenBank/DDBJ databases">
        <title>Kineosporia and Streptomyces sp. nov. two new marine actinobacteria isolated from Coral.</title>
        <authorList>
            <person name="Buangrab K."/>
            <person name="Sutthacheep M."/>
            <person name="Yeemin T."/>
            <person name="Harunari E."/>
            <person name="Igarashi Y."/>
            <person name="Kanchanasin P."/>
            <person name="Tanasupawat S."/>
            <person name="Phongsopitanun W."/>
        </authorList>
    </citation>
    <scope>NUCLEOTIDE SEQUENCE [LARGE SCALE GENOMIC DNA]</scope>
    <source>
        <strain evidence="4 5">J2-2</strain>
    </source>
</reference>
<dbReference type="Gene3D" id="3.40.630.30">
    <property type="match status" value="1"/>
</dbReference>
<dbReference type="Proteomes" id="UP001197247">
    <property type="component" value="Unassembled WGS sequence"/>
</dbReference>
<organism evidence="4 5">
    <name type="scientific">Kineosporia corallincola</name>
    <dbReference type="NCBI Taxonomy" id="2835133"/>
    <lineage>
        <taxon>Bacteria</taxon>
        <taxon>Bacillati</taxon>
        <taxon>Actinomycetota</taxon>
        <taxon>Actinomycetes</taxon>
        <taxon>Kineosporiales</taxon>
        <taxon>Kineosporiaceae</taxon>
        <taxon>Kineosporia</taxon>
    </lineage>
</organism>
<proteinExistence type="predicted"/>